<feature type="domain" description="SET" evidence="3">
    <location>
        <begin position="293"/>
        <end position="470"/>
    </location>
</feature>
<proteinExistence type="predicted"/>
<comment type="caution">
    <text evidence="4">The sequence shown here is derived from an EMBL/GenBank/DDBJ whole genome shotgun (WGS) entry which is preliminary data.</text>
</comment>
<accession>A0ABR0DXT7</accession>
<dbReference type="PROSITE" id="PS50280">
    <property type="entry name" value="SET"/>
    <property type="match status" value="1"/>
</dbReference>
<dbReference type="Proteomes" id="UP001305779">
    <property type="component" value="Unassembled WGS sequence"/>
</dbReference>
<dbReference type="PANTHER" id="PTHR47643">
    <property type="entry name" value="TPR DOMAIN PROTEIN (AFU_ORTHOLOGUE AFUA_5G12710)"/>
    <property type="match status" value="1"/>
</dbReference>
<evidence type="ECO:0000256" key="2">
    <source>
        <dbReference type="SAM" id="MobiDB-lite"/>
    </source>
</evidence>
<feature type="repeat" description="TPR" evidence="1">
    <location>
        <begin position="215"/>
        <end position="248"/>
    </location>
</feature>
<evidence type="ECO:0000256" key="1">
    <source>
        <dbReference type="PROSITE-ProRule" id="PRU00339"/>
    </source>
</evidence>
<dbReference type="SUPFAM" id="SSF48452">
    <property type="entry name" value="TPR-like"/>
    <property type="match status" value="1"/>
</dbReference>
<evidence type="ECO:0000313" key="4">
    <source>
        <dbReference type="EMBL" id="KAK4493981.1"/>
    </source>
</evidence>
<dbReference type="InterPro" id="IPR019734">
    <property type="entry name" value="TPR_rpt"/>
</dbReference>
<dbReference type="CDD" id="cd20071">
    <property type="entry name" value="SET_SMYD"/>
    <property type="match status" value="1"/>
</dbReference>
<keyword evidence="1" id="KW-0802">TPR repeat</keyword>
<dbReference type="EMBL" id="JAXOVC010000015">
    <property type="protein sequence ID" value="KAK4493981.1"/>
    <property type="molecule type" value="Genomic_DNA"/>
</dbReference>
<gene>
    <name evidence="4" type="ORF">PRZ48_015167</name>
</gene>
<name>A0ABR0DXT7_ZASCE</name>
<feature type="region of interest" description="Disordered" evidence="2">
    <location>
        <begin position="25"/>
        <end position="44"/>
    </location>
</feature>
<organism evidence="4 5">
    <name type="scientific">Zasmidium cellare</name>
    <name type="common">Wine cellar mold</name>
    <name type="synonym">Racodium cellare</name>
    <dbReference type="NCBI Taxonomy" id="395010"/>
    <lineage>
        <taxon>Eukaryota</taxon>
        <taxon>Fungi</taxon>
        <taxon>Dikarya</taxon>
        <taxon>Ascomycota</taxon>
        <taxon>Pezizomycotina</taxon>
        <taxon>Dothideomycetes</taxon>
        <taxon>Dothideomycetidae</taxon>
        <taxon>Mycosphaerellales</taxon>
        <taxon>Mycosphaerellaceae</taxon>
        <taxon>Zasmidium</taxon>
    </lineage>
</organism>
<keyword evidence="5" id="KW-1185">Reference proteome</keyword>
<dbReference type="PANTHER" id="PTHR47643:SF2">
    <property type="entry name" value="TPR DOMAIN PROTEIN (AFU_ORTHOLOGUE AFUA_5G12710)"/>
    <property type="match status" value="1"/>
</dbReference>
<feature type="compositionally biased region" description="Basic and acidic residues" evidence="2">
    <location>
        <begin position="28"/>
        <end position="41"/>
    </location>
</feature>
<dbReference type="InterPro" id="IPR001214">
    <property type="entry name" value="SET_dom"/>
</dbReference>
<dbReference type="PROSITE" id="PS50005">
    <property type="entry name" value="TPR"/>
    <property type="match status" value="1"/>
</dbReference>
<dbReference type="Gene3D" id="2.170.270.10">
    <property type="entry name" value="SET domain"/>
    <property type="match status" value="1"/>
</dbReference>
<dbReference type="Pfam" id="PF00856">
    <property type="entry name" value="SET"/>
    <property type="match status" value="1"/>
</dbReference>
<dbReference type="InterPro" id="IPR011990">
    <property type="entry name" value="TPR-like_helical_dom_sf"/>
</dbReference>
<dbReference type="SMART" id="SM00317">
    <property type="entry name" value="SET"/>
    <property type="match status" value="1"/>
</dbReference>
<evidence type="ECO:0000313" key="5">
    <source>
        <dbReference type="Proteomes" id="UP001305779"/>
    </source>
</evidence>
<dbReference type="InterPro" id="IPR046341">
    <property type="entry name" value="SET_dom_sf"/>
</dbReference>
<dbReference type="InterPro" id="IPR053209">
    <property type="entry name" value="Gramillin-biosynth_MTr"/>
</dbReference>
<dbReference type="Gene3D" id="1.25.40.10">
    <property type="entry name" value="Tetratricopeptide repeat domain"/>
    <property type="match status" value="1"/>
</dbReference>
<dbReference type="SUPFAM" id="SSF82199">
    <property type="entry name" value="SET domain"/>
    <property type="match status" value="1"/>
</dbReference>
<sequence length="580" mass="64997">MTTPLSTIYMTQEQDNDLRATIHKRRQQRNEVQDRQREPKHAKSLVSQATAAALLADMANATGGQENNERMPAMEVGRNEKVLEFSRKMVIKEPYFTLSDSAEPTLRVDHPSDLGIEPFDVGRDKGVECAEKYKTKGNIALRQGDLADAYSCYTQGLGIALKSVGNDGETHGLASDIHRNRSHVNLLLGRFDEALADALSSVTQKTSDKARALDAKAYFRAGCAAYRLEDWHKAKKYFSFQQQLAPDDRDAKVHQRKTEIRLREQAGAGYRFEKLKTSLSRSHPRVDAATYTGSTAIAKTTSHGQGLFATNDIAKGDIVLCEKAFCIVWAHEEAAWTTMTLDARDERIRAFPAGLAKALVQKLRNNSSQVEKVQALFSDHKGLDQLVMSDGEPVIDTFQIHDIICRNAFSPGAQFGEEDVRRASAGLWIRASYMNHSCVPNTEREFIGDLMVVRASRDVKAGDEITHIYDDSNDLEKRAESLMRTWGFVCECPRCLAEREDGKVLRDQRRVLEDRANALIERESPVGASRLVVRKAENLAKAIEGTYDAKRYEGLPRPALMNLERWLVAARPPKSKSRDI</sequence>
<evidence type="ECO:0000259" key="3">
    <source>
        <dbReference type="PROSITE" id="PS50280"/>
    </source>
</evidence>
<dbReference type="SMART" id="SM00028">
    <property type="entry name" value="TPR"/>
    <property type="match status" value="3"/>
</dbReference>
<protein>
    <recommendedName>
        <fullName evidence="3">SET domain-containing protein</fullName>
    </recommendedName>
</protein>
<reference evidence="4 5" key="1">
    <citation type="journal article" date="2023" name="G3 (Bethesda)">
        <title>A chromosome-level genome assembly of Zasmidium syzygii isolated from banana leaves.</title>
        <authorList>
            <person name="van Westerhoven A.C."/>
            <person name="Mehrabi R."/>
            <person name="Talebi R."/>
            <person name="Steentjes M.B.F."/>
            <person name="Corcolon B."/>
            <person name="Chong P.A."/>
            <person name="Kema G.H.J."/>
            <person name="Seidl M.F."/>
        </authorList>
    </citation>
    <scope>NUCLEOTIDE SEQUENCE [LARGE SCALE GENOMIC DNA]</scope>
    <source>
        <strain evidence="4 5">P124</strain>
    </source>
</reference>